<proteinExistence type="predicted"/>
<protein>
    <submittedName>
        <fullName evidence="1">Uncharacterized protein</fullName>
    </submittedName>
</protein>
<dbReference type="EMBL" id="MN740233">
    <property type="protein sequence ID" value="QHT94991.1"/>
    <property type="molecule type" value="Genomic_DNA"/>
</dbReference>
<dbReference type="Gene3D" id="3.30.310.10">
    <property type="entry name" value="TATA-Binding Protein"/>
    <property type="match status" value="2"/>
</dbReference>
<accession>A0A6C0IP37</accession>
<evidence type="ECO:0000313" key="1">
    <source>
        <dbReference type="EMBL" id="QHT94991.1"/>
    </source>
</evidence>
<dbReference type="InterPro" id="IPR012295">
    <property type="entry name" value="TBP_dom_sf"/>
</dbReference>
<dbReference type="AlphaFoldDB" id="A0A6C0IP37"/>
<reference evidence="1" key="1">
    <citation type="journal article" date="2020" name="Nature">
        <title>Giant virus diversity and host interactions through global metagenomics.</title>
        <authorList>
            <person name="Schulz F."/>
            <person name="Roux S."/>
            <person name="Paez-Espino D."/>
            <person name="Jungbluth S."/>
            <person name="Walsh D.A."/>
            <person name="Denef V.J."/>
            <person name="McMahon K.D."/>
            <person name="Konstantinidis K.T."/>
            <person name="Eloe-Fadrosh E.A."/>
            <person name="Kyrpides N.C."/>
            <person name="Woyke T."/>
        </authorList>
    </citation>
    <scope>NUCLEOTIDE SEQUENCE</scope>
    <source>
        <strain evidence="1">GVMAG-M-3300024261-37</strain>
    </source>
</reference>
<sequence length="360" mass="41784">MEDNLNQEWLDFTSGNAVASEKKISQTLETKINFSDIYISTKTKIAFLNTSIDLNKLFWLLPLIKYHHPKCGILKKSIKYNCHTPEETQVLNDILSGLPEDGYNSTILSRIDIKTKKRTKYKDTRKIDIGISHKDILSYKFTKKGAFYNCFAIIMRVLYRDKFKEVHIKIFNTGKLEIPGIQNDDLLYIALERLIQVLNDITGRTDIDYNKTNIENVLINSNFSCGFFINRTTLYKILKFKYGMSSLYDPCSYPGIQSKFYYHKDKKIQDGKCSCHPRACFEIDKKEKYKIKCTVVSFMIFRTGSVLIVGHCDEDVLHIIYEFLKKLLTAEFKEISEASSNTKKKVVSKKTRKKTILVPI</sequence>
<name>A0A6C0IP37_9ZZZZ</name>
<dbReference type="SUPFAM" id="SSF55945">
    <property type="entry name" value="TATA-box binding protein-like"/>
    <property type="match status" value="1"/>
</dbReference>
<organism evidence="1">
    <name type="scientific">viral metagenome</name>
    <dbReference type="NCBI Taxonomy" id="1070528"/>
    <lineage>
        <taxon>unclassified sequences</taxon>
        <taxon>metagenomes</taxon>
        <taxon>organismal metagenomes</taxon>
    </lineage>
</organism>